<dbReference type="RefSeq" id="WP_249591781.1">
    <property type="nucleotide sequence ID" value="NZ_BAAAQL010000018.1"/>
</dbReference>
<protein>
    <recommendedName>
        <fullName evidence="4">Secreted protein</fullName>
    </recommendedName>
</protein>
<feature type="compositionally biased region" description="Low complexity" evidence="1">
    <location>
        <begin position="64"/>
        <end position="75"/>
    </location>
</feature>
<accession>A0ABY4Q5M5</accession>
<sequence>MPQRATPLSAARDSRASWVIALASAALLSLVTLFVPSASLPDLTPQPHAPSAAAEWCGHPQGQPAPHAALLHTPAVRGTPPEASPFPHPGLITGTATDPASHRSLGGPDQARAQAPSGTRRSDGPAAPRGPPCAPRSDITLVSA</sequence>
<dbReference type="EMBL" id="CP097289">
    <property type="protein sequence ID" value="UQT60447.1"/>
    <property type="molecule type" value="Genomic_DNA"/>
</dbReference>
<evidence type="ECO:0008006" key="4">
    <source>
        <dbReference type="Google" id="ProtNLM"/>
    </source>
</evidence>
<evidence type="ECO:0000313" key="2">
    <source>
        <dbReference type="EMBL" id="UQT60447.1"/>
    </source>
</evidence>
<organism evidence="2 3">
    <name type="scientific">Streptomyces durmitorensis</name>
    <dbReference type="NCBI Taxonomy" id="319947"/>
    <lineage>
        <taxon>Bacteria</taxon>
        <taxon>Bacillati</taxon>
        <taxon>Actinomycetota</taxon>
        <taxon>Actinomycetes</taxon>
        <taxon>Kitasatosporales</taxon>
        <taxon>Streptomycetaceae</taxon>
        <taxon>Streptomyces</taxon>
    </lineage>
</organism>
<evidence type="ECO:0000313" key="3">
    <source>
        <dbReference type="Proteomes" id="UP000829992"/>
    </source>
</evidence>
<dbReference type="Proteomes" id="UP000829992">
    <property type="component" value="Chromosome"/>
</dbReference>
<proteinExistence type="predicted"/>
<name>A0ABY4Q5M5_9ACTN</name>
<keyword evidence="3" id="KW-1185">Reference proteome</keyword>
<feature type="region of interest" description="Disordered" evidence="1">
    <location>
        <begin position="39"/>
        <end position="144"/>
    </location>
</feature>
<evidence type="ECO:0000256" key="1">
    <source>
        <dbReference type="SAM" id="MobiDB-lite"/>
    </source>
</evidence>
<reference evidence="2 3" key="1">
    <citation type="submission" date="2022-05" db="EMBL/GenBank/DDBJ databases">
        <authorList>
            <person name="Zhou X."/>
            <person name="Li K."/>
            <person name="Man Y."/>
        </authorList>
    </citation>
    <scope>NUCLEOTIDE SEQUENCE [LARGE SCALE GENOMIC DNA]</scope>
    <source>
        <strain evidence="2 3">MS405</strain>
    </source>
</reference>
<gene>
    <name evidence="2" type="ORF">M4V62_38270</name>
</gene>